<accession>S7PD74</accession>
<dbReference type="EMBL" id="KE162470">
    <property type="protein sequence ID" value="EPQ08398.1"/>
    <property type="molecule type" value="Genomic_DNA"/>
</dbReference>
<gene>
    <name evidence="1" type="ORF">D623_10006867</name>
</gene>
<sequence length="75" mass="8341">MQAALKPGSSIRPGMVPVSRIVSLGEDDQDKFSQLQQDVLPEGPESISFYNAKVKREQKHSYLKSTLGLPKAQRK</sequence>
<evidence type="ECO:0000313" key="1">
    <source>
        <dbReference type="EMBL" id="EPQ08398.1"/>
    </source>
</evidence>
<name>S7PD74_MYOBR</name>
<protein>
    <submittedName>
        <fullName evidence="1">Kinesin-like protein KIF9</fullName>
    </submittedName>
</protein>
<reference evidence="1 2" key="1">
    <citation type="journal article" date="2013" name="Nat. Commun.">
        <title>Genome analysis reveals insights into physiology and longevity of the Brandt's bat Myotis brandtii.</title>
        <authorList>
            <person name="Seim I."/>
            <person name="Fang X."/>
            <person name="Xiong Z."/>
            <person name="Lobanov A.V."/>
            <person name="Huang Z."/>
            <person name="Ma S."/>
            <person name="Feng Y."/>
            <person name="Turanov A.A."/>
            <person name="Zhu Y."/>
            <person name="Lenz T.L."/>
            <person name="Gerashchenko M.V."/>
            <person name="Fan D."/>
            <person name="Hee Yim S."/>
            <person name="Yao X."/>
            <person name="Jordan D."/>
            <person name="Xiong Y."/>
            <person name="Ma Y."/>
            <person name="Lyapunov A.N."/>
            <person name="Chen G."/>
            <person name="Kulakova O.I."/>
            <person name="Sun Y."/>
            <person name="Lee S.G."/>
            <person name="Bronson R.T."/>
            <person name="Moskalev A.A."/>
            <person name="Sunyaev S.R."/>
            <person name="Zhang G."/>
            <person name="Krogh A."/>
            <person name="Wang J."/>
            <person name="Gladyshev V.N."/>
        </authorList>
    </citation>
    <scope>NUCLEOTIDE SEQUENCE [LARGE SCALE GENOMIC DNA]</scope>
</reference>
<keyword evidence="2" id="KW-1185">Reference proteome</keyword>
<dbReference type="AlphaFoldDB" id="S7PD74"/>
<proteinExistence type="predicted"/>
<dbReference type="Proteomes" id="UP000052978">
    <property type="component" value="Unassembled WGS sequence"/>
</dbReference>
<evidence type="ECO:0000313" key="2">
    <source>
        <dbReference type="Proteomes" id="UP000052978"/>
    </source>
</evidence>
<organism evidence="1 2">
    <name type="scientific">Myotis brandtii</name>
    <name type="common">Brandt's bat</name>
    <dbReference type="NCBI Taxonomy" id="109478"/>
    <lineage>
        <taxon>Eukaryota</taxon>
        <taxon>Metazoa</taxon>
        <taxon>Chordata</taxon>
        <taxon>Craniata</taxon>
        <taxon>Vertebrata</taxon>
        <taxon>Euteleostomi</taxon>
        <taxon>Mammalia</taxon>
        <taxon>Eutheria</taxon>
        <taxon>Laurasiatheria</taxon>
        <taxon>Chiroptera</taxon>
        <taxon>Yangochiroptera</taxon>
        <taxon>Vespertilionidae</taxon>
        <taxon>Myotis</taxon>
    </lineage>
</organism>